<dbReference type="GO" id="GO:0051445">
    <property type="term" value="P:regulation of meiotic cell cycle"/>
    <property type="evidence" value="ECO:0007669"/>
    <property type="project" value="Ensembl"/>
</dbReference>
<feature type="domain" description="Cyclin N-terminal" evidence="1">
    <location>
        <begin position="56"/>
        <end position="180"/>
    </location>
</feature>
<gene>
    <name evidence="2" type="primary">CNTD1</name>
</gene>
<organism evidence="2 3">
    <name type="scientific">Sphenodon punctatus</name>
    <name type="common">Tuatara</name>
    <name type="synonym">Hatteria punctata</name>
    <dbReference type="NCBI Taxonomy" id="8508"/>
    <lineage>
        <taxon>Eukaryota</taxon>
        <taxon>Metazoa</taxon>
        <taxon>Chordata</taxon>
        <taxon>Craniata</taxon>
        <taxon>Vertebrata</taxon>
        <taxon>Euteleostomi</taxon>
        <taxon>Lepidosauria</taxon>
        <taxon>Sphenodontia</taxon>
        <taxon>Sphenodontidae</taxon>
        <taxon>Sphenodon</taxon>
    </lineage>
</organism>
<protein>
    <submittedName>
        <fullName evidence="2">Cyclin N-terminal domain containing 1</fullName>
    </submittedName>
</protein>
<dbReference type="AlphaFoldDB" id="A0A8D0L4J3"/>
<dbReference type="PANTHER" id="PTHR21615">
    <property type="entry name" value="CYCLIN N-TERMINAL DOMAIN-CONTAINING PROTEIN 1"/>
    <property type="match status" value="1"/>
</dbReference>
<name>A0A8D0L4J3_SPHPU</name>
<dbReference type="Proteomes" id="UP000694392">
    <property type="component" value="Unplaced"/>
</dbReference>
<dbReference type="InterPro" id="IPR036915">
    <property type="entry name" value="Cyclin-like_sf"/>
</dbReference>
<reference evidence="2" key="2">
    <citation type="submission" date="2025-09" db="UniProtKB">
        <authorList>
            <consortium name="Ensembl"/>
        </authorList>
    </citation>
    <scope>IDENTIFICATION</scope>
</reference>
<dbReference type="GO" id="GO:0007131">
    <property type="term" value="P:reciprocal meiotic recombination"/>
    <property type="evidence" value="ECO:0007669"/>
    <property type="project" value="Ensembl"/>
</dbReference>
<proteinExistence type="predicted"/>
<keyword evidence="3" id="KW-1185">Reference proteome</keyword>
<accession>A0A8D0L4J3</accession>
<evidence type="ECO:0000313" key="2">
    <source>
        <dbReference type="Ensembl" id="ENSSPUP00000007071.1"/>
    </source>
</evidence>
<dbReference type="Ensembl" id="ENSSPUT00000007535.1">
    <property type="protein sequence ID" value="ENSSPUP00000007071.1"/>
    <property type="gene ID" value="ENSSPUG00000005458.1"/>
</dbReference>
<reference evidence="2" key="1">
    <citation type="submission" date="2025-08" db="UniProtKB">
        <authorList>
            <consortium name="Ensembl"/>
        </authorList>
    </citation>
    <scope>IDENTIFICATION</scope>
</reference>
<dbReference type="GeneTree" id="ENSGT00440000033966"/>
<dbReference type="GO" id="GO:0007283">
    <property type="term" value="P:spermatogenesis"/>
    <property type="evidence" value="ECO:0007669"/>
    <property type="project" value="Ensembl"/>
</dbReference>
<sequence>MARIVPMGSAAKVSFRYLTSEPIFGAVAPEIIEDALIHLATKNEQYLSELSDQAGCFKETRIVEFVFLLSEKWCLDQSVKYQAIEMFERFMIKHIEEVYNSIRETGKDSRWGCLEGQMRDTFMLRLVSCVQLASKLSFHYNIVNNNTVLKFLQSLDRSYTKDELLESELAILKVLCFQINVPTPFAYIEILLEVLGHNGCLLPMKHLHEMCMHLLDLTYLLRSIIYDTLLKTCIENPTPSELQIAKFVSVKEDFMLLAVGIIGTSTFVLYPECWNQVAFHLNSITGITTQSILEFAYALLKHSISTTIPSKLQQNSGTRVSENSALRSK</sequence>
<dbReference type="SUPFAM" id="SSF47954">
    <property type="entry name" value="Cyclin-like"/>
    <property type="match status" value="1"/>
</dbReference>
<dbReference type="OMA" id="CFKETRI"/>
<evidence type="ECO:0000259" key="1">
    <source>
        <dbReference type="Pfam" id="PF00134"/>
    </source>
</evidence>
<dbReference type="Pfam" id="PF00134">
    <property type="entry name" value="Cyclin_N"/>
    <property type="match status" value="1"/>
</dbReference>
<dbReference type="InterPro" id="IPR006671">
    <property type="entry name" value="Cyclin_N"/>
</dbReference>
<dbReference type="PANTHER" id="PTHR21615:SF2">
    <property type="entry name" value="CYCLIN N-TERMINAL DOMAIN-CONTAINING PROTEIN 1"/>
    <property type="match status" value="1"/>
</dbReference>
<evidence type="ECO:0000313" key="3">
    <source>
        <dbReference type="Proteomes" id="UP000694392"/>
    </source>
</evidence>
<dbReference type="Gene3D" id="1.10.472.10">
    <property type="entry name" value="Cyclin-like"/>
    <property type="match status" value="1"/>
</dbReference>
<dbReference type="CDD" id="cd20541">
    <property type="entry name" value="CYCLIN_CNTD1"/>
    <property type="match status" value="1"/>
</dbReference>
<dbReference type="GO" id="GO:0035861">
    <property type="term" value="C:site of double-strand break"/>
    <property type="evidence" value="ECO:0007669"/>
    <property type="project" value="TreeGrafter"/>
</dbReference>